<dbReference type="PANTHER" id="PTHR47599:SF3">
    <property type="entry name" value="CELL-TO-CELL MOVEMENT PROTEIN"/>
    <property type="match status" value="1"/>
</dbReference>
<dbReference type="AlphaFoldDB" id="G7JCP3"/>
<evidence type="ECO:0000313" key="3">
    <source>
        <dbReference type="EnsemblPlants" id="AES89812"/>
    </source>
</evidence>
<accession>G7JCP3</accession>
<name>G7JCP3_MEDTR</name>
<reference evidence="2 4" key="1">
    <citation type="journal article" date="2011" name="Nature">
        <title>The Medicago genome provides insight into the evolution of rhizobial symbioses.</title>
        <authorList>
            <person name="Young N.D."/>
            <person name="Debelle F."/>
            <person name="Oldroyd G.E."/>
            <person name="Geurts R."/>
            <person name="Cannon S.B."/>
            <person name="Udvardi M.K."/>
            <person name="Benedito V.A."/>
            <person name="Mayer K.F."/>
            <person name="Gouzy J."/>
            <person name="Schoof H."/>
            <person name="Van de Peer Y."/>
            <person name="Proost S."/>
            <person name="Cook D.R."/>
            <person name="Meyers B.C."/>
            <person name="Spannagl M."/>
            <person name="Cheung F."/>
            <person name="De Mita S."/>
            <person name="Krishnakumar V."/>
            <person name="Gundlach H."/>
            <person name="Zhou S."/>
            <person name="Mudge J."/>
            <person name="Bharti A.K."/>
            <person name="Murray J.D."/>
            <person name="Naoumkina M.A."/>
            <person name="Rosen B."/>
            <person name="Silverstein K.A."/>
            <person name="Tang H."/>
            <person name="Rombauts S."/>
            <person name="Zhao P.X."/>
            <person name="Zhou P."/>
            <person name="Barbe V."/>
            <person name="Bardou P."/>
            <person name="Bechner M."/>
            <person name="Bellec A."/>
            <person name="Berger A."/>
            <person name="Berges H."/>
            <person name="Bidwell S."/>
            <person name="Bisseling T."/>
            <person name="Choisne N."/>
            <person name="Couloux A."/>
            <person name="Denny R."/>
            <person name="Deshpande S."/>
            <person name="Dai X."/>
            <person name="Doyle J.J."/>
            <person name="Dudez A.M."/>
            <person name="Farmer A.D."/>
            <person name="Fouteau S."/>
            <person name="Franken C."/>
            <person name="Gibelin C."/>
            <person name="Gish J."/>
            <person name="Goldstein S."/>
            <person name="Gonzalez A.J."/>
            <person name="Green P.J."/>
            <person name="Hallab A."/>
            <person name="Hartog M."/>
            <person name="Hua A."/>
            <person name="Humphray S.J."/>
            <person name="Jeong D.H."/>
            <person name="Jing Y."/>
            <person name="Jocker A."/>
            <person name="Kenton S.M."/>
            <person name="Kim D.J."/>
            <person name="Klee K."/>
            <person name="Lai H."/>
            <person name="Lang C."/>
            <person name="Lin S."/>
            <person name="Macmil S.L."/>
            <person name="Magdelenat G."/>
            <person name="Matthews L."/>
            <person name="McCorrison J."/>
            <person name="Monaghan E.L."/>
            <person name="Mun J.H."/>
            <person name="Najar F.Z."/>
            <person name="Nicholson C."/>
            <person name="Noirot C."/>
            <person name="O'Bleness M."/>
            <person name="Paule C.R."/>
            <person name="Poulain J."/>
            <person name="Prion F."/>
            <person name="Qin B."/>
            <person name="Qu C."/>
            <person name="Retzel E.F."/>
            <person name="Riddle C."/>
            <person name="Sallet E."/>
            <person name="Samain S."/>
            <person name="Samson N."/>
            <person name="Sanders I."/>
            <person name="Saurat O."/>
            <person name="Scarpelli C."/>
            <person name="Schiex T."/>
            <person name="Segurens B."/>
            <person name="Severin A.J."/>
            <person name="Sherrier D.J."/>
            <person name="Shi R."/>
            <person name="Sims S."/>
            <person name="Singer S.R."/>
            <person name="Sinharoy S."/>
            <person name="Sterck L."/>
            <person name="Viollet A."/>
            <person name="Wang B.B."/>
            <person name="Wang K."/>
            <person name="Wang M."/>
            <person name="Wang X."/>
            <person name="Warfsmann J."/>
            <person name="Weissenbach J."/>
            <person name="White D.D."/>
            <person name="White J.D."/>
            <person name="Wiley G.B."/>
            <person name="Wincker P."/>
            <person name="Xing Y."/>
            <person name="Yang L."/>
            <person name="Yao Z."/>
            <person name="Ying F."/>
            <person name="Zhai J."/>
            <person name="Zhou L."/>
            <person name="Zuber A."/>
            <person name="Denarie J."/>
            <person name="Dixon R.A."/>
            <person name="May G.D."/>
            <person name="Schwartz D.C."/>
            <person name="Rogers J."/>
            <person name="Quetier F."/>
            <person name="Town C.D."/>
            <person name="Roe B.A."/>
        </authorList>
    </citation>
    <scope>NUCLEOTIDE SEQUENCE [LARGE SCALE GENOMIC DNA]</scope>
    <source>
        <strain evidence="2">A17</strain>
        <strain evidence="3 4">cv. Jemalong A17</strain>
    </source>
</reference>
<organism evidence="2 4">
    <name type="scientific">Medicago truncatula</name>
    <name type="common">Barrel medic</name>
    <name type="synonym">Medicago tribuloides</name>
    <dbReference type="NCBI Taxonomy" id="3880"/>
    <lineage>
        <taxon>Eukaryota</taxon>
        <taxon>Viridiplantae</taxon>
        <taxon>Streptophyta</taxon>
        <taxon>Embryophyta</taxon>
        <taxon>Tracheophyta</taxon>
        <taxon>Spermatophyta</taxon>
        <taxon>Magnoliopsida</taxon>
        <taxon>eudicotyledons</taxon>
        <taxon>Gunneridae</taxon>
        <taxon>Pentapetalae</taxon>
        <taxon>rosids</taxon>
        <taxon>fabids</taxon>
        <taxon>Fabales</taxon>
        <taxon>Fabaceae</taxon>
        <taxon>Papilionoideae</taxon>
        <taxon>50 kb inversion clade</taxon>
        <taxon>NPAAA clade</taxon>
        <taxon>Hologalegina</taxon>
        <taxon>IRL clade</taxon>
        <taxon>Trifolieae</taxon>
        <taxon>Medicago</taxon>
    </lineage>
</organism>
<evidence type="ECO:0000313" key="2">
    <source>
        <dbReference type="EMBL" id="AES89812.1"/>
    </source>
</evidence>
<protein>
    <submittedName>
        <fullName evidence="2">Viral movement protein</fullName>
    </submittedName>
</protein>
<reference evidence="2 4" key="2">
    <citation type="journal article" date="2014" name="BMC Genomics">
        <title>An improved genome release (version Mt4.0) for the model legume Medicago truncatula.</title>
        <authorList>
            <person name="Tang H."/>
            <person name="Krishnakumar V."/>
            <person name="Bidwell S."/>
            <person name="Rosen B."/>
            <person name="Chan A."/>
            <person name="Zhou S."/>
            <person name="Gentzbittel L."/>
            <person name="Childs K.L."/>
            <person name="Yandell M."/>
            <person name="Gundlach H."/>
            <person name="Mayer K.F."/>
            <person name="Schwartz D.C."/>
            <person name="Town C.D."/>
        </authorList>
    </citation>
    <scope>GENOME REANNOTATION</scope>
    <source>
        <strain evidence="2">A17</strain>
        <strain evidence="3 4">cv. Jemalong A17</strain>
    </source>
</reference>
<dbReference type="Pfam" id="PF01107">
    <property type="entry name" value="MP"/>
    <property type="match status" value="1"/>
</dbReference>
<proteinExistence type="predicted"/>
<gene>
    <name evidence="2" type="ordered locus">MTR_4g080280</name>
</gene>
<dbReference type="InterPro" id="IPR051596">
    <property type="entry name" value="Caulimoviridae_Movement"/>
</dbReference>
<sequence length="78" mass="9254">MKKGNHPFTICYRINYVLSNSHHNIEYIGKNTIHIDELFTPLVTLKSHIFRNLPRNSFSLIEAEKYLFEETEKSLIMN</sequence>
<reference evidence="3" key="3">
    <citation type="submission" date="2015-04" db="UniProtKB">
        <authorList>
            <consortium name="EnsemblPlants"/>
        </authorList>
    </citation>
    <scope>IDENTIFICATION</scope>
    <source>
        <strain evidence="3">cv. Jemalong A17</strain>
    </source>
</reference>
<dbReference type="InterPro" id="IPR028919">
    <property type="entry name" value="Viral_movement"/>
</dbReference>
<dbReference type="EMBL" id="CM001220">
    <property type="protein sequence ID" value="AES89812.1"/>
    <property type="molecule type" value="Genomic_DNA"/>
</dbReference>
<dbReference type="EnsemblPlants" id="AES89812">
    <property type="protein sequence ID" value="AES89812"/>
    <property type="gene ID" value="MTR_4g080280"/>
</dbReference>
<evidence type="ECO:0000313" key="4">
    <source>
        <dbReference type="Proteomes" id="UP000002051"/>
    </source>
</evidence>
<dbReference type="GO" id="GO:0046740">
    <property type="term" value="P:transport of virus in host, cell to cell"/>
    <property type="evidence" value="ECO:0007669"/>
    <property type="project" value="UniProtKB-KW"/>
</dbReference>
<dbReference type="PaxDb" id="3880-AES89812"/>
<keyword evidence="2" id="KW-0813">Transport</keyword>
<dbReference type="PANTHER" id="PTHR47599">
    <property type="entry name" value="CELL-TO-CELL MOVEMENT PROTEIN"/>
    <property type="match status" value="1"/>
</dbReference>
<evidence type="ECO:0000256" key="1">
    <source>
        <dbReference type="ARBA" id="ARBA00023054"/>
    </source>
</evidence>
<keyword evidence="4" id="KW-1185">Reference proteome</keyword>
<keyword evidence="2" id="KW-0916">Viral movement protein</keyword>
<keyword evidence="1" id="KW-0175">Coiled coil</keyword>
<dbReference type="Proteomes" id="UP000002051">
    <property type="component" value="Chromosome 4"/>
</dbReference>
<dbReference type="HOGENOM" id="CLU_2625636_0_0_1"/>